<reference evidence="1 2" key="1">
    <citation type="submission" date="2020-11" db="EMBL/GenBank/DDBJ databases">
        <authorList>
            <person name="Sun Q."/>
        </authorList>
    </citation>
    <scope>NUCLEOTIDE SEQUENCE [LARGE SCALE GENOMIC DNA]</scope>
    <source>
        <strain evidence="1 2">P8398</strain>
    </source>
</reference>
<dbReference type="RefSeq" id="WP_206088182.1">
    <property type="nucleotide sequence ID" value="NZ_CP065053.1"/>
</dbReference>
<dbReference type="InterPro" id="IPR006521">
    <property type="entry name" value="Tail_protein_I"/>
</dbReference>
<dbReference type="SUPFAM" id="SSF101898">
    <property type="entry name" value="NHL repeat"/>
    <property type="match status" value="1"/>
</dbReference>
<evidence type="ECO:0000313" key="1">
    <source>
        <dbReference type="EMBL" id="QPI48573.1"/>
    </source>
</evidence>
<dbReference type="Proteomes" id="UP000662888">
    <property type="component" value="Chromosome"/>
</dbReference>
<dbReference type="Gene3D" id="2.120.10.30">
    <property type="entry name" value="TolB, C-terminal domain"/>
    <property type="match status" value="1"/>
</dbReference>
<proteinExistence type="predicted"/>
<protein>
    <recommendedName>
        <fullName evidence="3">Phage tail protein</fullName>
    </recommendedName>
</protein>
<keyword evidence="2" id="KW-1185">Reference proteome</keyword>
<dbReference type="NCBIfam" id="TIGR02242">
    <property type="entry name" value="tail_TIGR02242"/>
    <property type="match status" value="1"/>
</dbReference>
<name>A0AA49A6N6_9BURK</name>
<accession>A0AA49A6N6</accession>
<organism evidence="1 2">
    <name type="scientific">Massilia antarctica</name>
    <dbReference type="NCBI Taxonomy" id="2765360"/>
    <lineage>
        <taxon>Bacteria</taxon>
        <taxon>Pseudomonadati</taxon>
        <taxon>Pseudomonadota</taxon>
        <taxon>Betaproteobacteria</taxon>
        <taxon>Burkholderiales</taxon>
        <taxon>Oxalobacteraceae</taxon>
        <taxon>Telluria group</taxon>
        <taxon>Massilia</taxon>
    </lineage>
</organism>
<evidence type="ECO:0000313" key="2">
    <source>
        <dbReference type="Proteomes" id="UP000662888"/>
    </source>
</evidence>
<gene>
    <name evidence="1" type="ORF">IV454_24045</name>
</gene>
<dbReference type="InterPro" id="IPR011042">
    <property type="entry name" value="6-blade_b-propeller_TolB-like"/>
</dbReference>
<dbReference type="InterPro" id="IPR011748">
    <property type="entry name" value="Unchr_phage_tail-like"/>
</dbReference>
<dbReference type="EMBL" id="CP065053">
    <property type="protein sequence ID" value="QPI48573.1"/>
    <property type="molecule type" value="Genomic_DNA"/>
</dbReference>
<sequence length="858" mass="92782">MSLSASRPAPPPAPPHDPYSLLLSGRIGARPDIGWRVRRLERVEIDLPTRALVLGPAPAAARWLSEPNGSFGGLRSPSNVARTAGGEVLLLDPASGALLRFDPCACRFQRLPCFTSVVDAGAAPCLERSGLAGAAQPPLNRLRDPQAIALCRGDLYIADRGHGRVLRYALDGLVPRAALRLPAAALAALAVSGWRPTGLAIDGHGTLWVSDPDNGRIDSFNPRGKWLGWVAAGRGVTHLAFDCRDRLHAVIEADVQVQATVGAQPLALQLDGQSAGFHWQSLQLPALPAGARFTMAIDIGDAAWSPAELDDPANPRWSAWLAAADLARLADPLPLAGVGGRYLRLRLAPEPGHVPTAPFDVLARGARVLRIEGQAIDLLPRARADLVEGFPPNPLQVDLRGHLHLHCVDGPSVFDLHGQPVPPEQRLGGERYERSGQYFSAALDAAIDGCQWHRIELRGAIPSGCSIEVRTASAAIELTPDEVDSLPDHAWCTRLVAGSMAPRDSATPADCGWDCLIMSPPGRFLWLQLSLRGDGRATPCVSAALVEYPRISLRRYLPGVFGFDPVGADFTDRLCAIFDTTLRSIEGRLDRQAMLLDPLSAPAGAMPGQTDFLDWLAGWIGVTLSRDWPLARRRHYLKQAARLYCQRGTADGLRRQLLLLLGFDRAYAGHCLAERPQLRCLAAPRNCAPCPPCLPACPPPLILEHVKLRRWLYAGQGRLGSDSVLWGKNIVGRSELSGAGQPPSGNAQIAVTTLNRVPDPLRDPFHVQAHRFSVFVPARIRAMPTERRALEQLLAQETPAHTQADIRYVEPRFRVGVQAMIGLDSVIARTPCGVRLNQAVLRQATVLSGRHAPETSFL</sequence>
<dbReference type="Pfam" id="PF09684">
    <property type="entry name" value="Tail_P2_I"/>
    <property type="match status" value="1"/>
</dbReference>
<evidence type="ECO:0008006" key="3">
    <source>
        <dbReference type="Google" id="ProtNLM"/>
    </source>
</evidence>